<evidence type="ECO:0000313" key="1">
    <source>
        <dbReference type="EMBL" id="EDX71206.1"/>
    </source>
</evidence>
<dbReference type="AlphaFoldDB" id="B4W3S5"/>
<organism evidence="1 2">
    <name type="scientific">Coleofasciculus chthonoplastes PCC 7420</name>
    <dbReference type="NCBI Taxonomy" id="118168"/>
    <lineage>
        <taxon>Bacteria</taxon>
        <taxon>Bacillati</taxon>
        <taxon>Cyanobacteriota</taxon>
        <taxon>Cyanophyceae</taxon>
        <taxon>Coleofasciculales</taxon>
        <taxon>Coleofasciculaceae</taxon>
        <taxon>Coleofasciculus</taxon>
    </lineage>
</organism>
<reference evidence="1 2" key="1">
    <citation type="submission" date="2008-07" db="EMBL/GenBank/DDBJ databases">
        <authorList>
            <person name="Tandeau de Marsac N."/>
            <person name="Ferriera S."/>
            <person name="Johnson J."/>
            <person name="Kravitz S."/>
            <person name="Beeson K."/>
            <person name="Sutton G."/>
            <person name="Rogers Y.-H."/>
            <person name="Friedman R."/>
            <person name="Frazier M."/>
            <person name="Venter J.C."/>
        </authorList>
    </citation>
    <scope>NUCLEOTIDE SEQUENCE [LARGE SCALE GENOMIC DNA]</scope>
    <source>
        <strain evidence="1 2">PCC 7420</strain>
    </source>
</reference>
<dbReference type="HOGENOM" id="CLU_2859972_0_0_3"/>
<name>B4W3S5_9CYAN</name>
<protein>
    <submittedName>
        <fullName evidence="1">Uncharacterized protein</fullName>
    </submittedName>
</protein>
<accession>B4W3S5</accession>
<dbReference type="Proteomes" id="UP000003835">
    <property type="component" value="Unassembled WGS sequence"/>
</dbReference>
<evidence type="ECO:0000313" key="2">
    <source>
        <dbReference type="Proteomes" id="UP000003835"/>
    </source>
</evidence>
<sequence>MNVIKRPILPDVDCLNRLMALFSMDAGKGEREMESRCCSFTESTHTPHPDYCFSSLPVLFGLWR</sequence>
<keyword evidence="2" id="KW-1185">Reference proteome</keyword>
<gene>
    <name evidence="1" type="ORF">MC7420_2767</name>
</gene>
<proteinExistence type="predicted"/>
<dbReference type="EMBL" id="DS989875">
    <property type="protein sequence ID" value="EDX71206.1"/>
    <property type="molecule type" value="Genomic_DNA"/>
</dbReference>